<dbReference type="InterPro" id="IPR000266">
    <property type="entry name" value="Ribosomal_uS17"/>
</dbReference>
<evidence type="ECO:0000256" key="2">
    <source>
        <dbReference type="ARBA" id="ARBA00022730"/>
    </source>
</evidence>
<dbReference type="InterPro" id="IPR019978">
    <property type="entry name" value="Ribosomal_uS17_archaeal"/>
</dbReference>
<dbReference type="SUPFAM" id="SSF50249">
    <property type="entry name" value="Nucleic acid-binding proteins"/>
    <property type="match status" value="1"/>
</dbReference>
<dbReference type="EMBL" id="AP018929">
    <property type="protein sequence ID" value="BBG24393.1"/>
    <property type="molecule type" value="Genomic_DNA"/>
</dbReference>
<dbReference type="PRINTS" id="PR00973">
    <property type="entry name" value="RIBOSOMALS17"/>
</dbReference>
<dbReference type="NCBIfam" id="NF006345">
    <property type="entry name" value="PRK08572.1"/>
    <property type="match status" value="1"/>
</dbReference>
<dbReference type="NCBIfam" id="TIGR03630">
    <property type="entry name" value="uS17_arch"/>
    <property type="match status" value="1"/>
</dbReference>
<evidence type="ECO:0000256" key="4">
    <source>
        <dbReference type="ARBA" id="ARBA00022980"/>
    </source>
</evidence>
<evidence type="ECO:0000313" key="7">
    <source>
        <dbReference type="EMBL" id="BBG24393.1"/>
    </source>
</evidence>
<keyword evidence="2 6" id="KW-0699">rRNA-binding</keyword>
<dbReference type="CDD" id="cd00364">
    <property type="entry name" value="Ribosomal_uS17"/>
    <property type="match status" value="1"/>
</dbReference>
<dbReference type="OrthoDB" id="10698at2157"/>
<gene>
    <name evidence="6" type="primary">rps17</name>
    <name evidence="7" type="ORF">IC006_1705</name>
</gene>
<dbReference type="AlphaFoldDB" id="A0A510DVZ4"/>
<keyword evidence="5 6" id="KW-0687">Ribonucleoprotein</keyword>
<dbReference type="HAMAP" id="MF_01345_A">
    <property type="entry name" value="Ribosomal_uS17_A"/>
    <property type="match status" value="1"/>
</dbReference>
<dbReference type="GO" id="GO:0022627">
    <property type="term" value="C:cytosolic small ribosomal subunit"/>
    <property type="evidence" value="ECO:0007669"/>
    <property type="project" value="UniProtKB-UniRule"/>
</dbReference>
<keyword evidence="3 6" id="KW-0694">RNA-binding</keyword>
<accession>A0A510DVZ4</accession>
<dbReference type="GO" id="GO:0019843">
    <property type="term" value="F:rRNA binding"/>
    <property type="evidence" value="ECO:0007669"/>
    <property type="project" value="UniProtKB-UniRule"/>
</dbReference>
<dbReference type="InterPro" id="IPR028333">
    <property type="entry name" value="Ribosomal_uS17_arc/euk"/>
</dbReference>
<evidence type="ECO:0000256" key="6">
    <source>
        <dbReference type="HAMAP-Rule" id="MF_01345"/>
    </source>
</evidence>
<evidence type="ECO:0000256" key="1">
    <source>
        <dbReference type="ARBA" id="ARBA00010254"/>
    </source>
</evidence>
<dbReference type="KEGG" id="step:IC006_1705"/>
<sequence length="111" mass="12736">MKFSEVKEVGIPGVVPPQNKCEDINCPFHGTLRVRGMVDEGILVKYRAKNMGVVEREYLFYNSKYKRYEKRRSKIHAHIPPCLDVKEGDKVIIGETRQLAKSVSFVVVGKR</sequence>
<dbReference type="GeneID" id="41715459"/>
<comment type="similarity">
    <text evidence="1 6">Belongs to the universal ribosomal protein uS17 family.</text>
</comment>
<keyword evidence="4 6" id="KW-0689">Ribosomal protein</keyword>
<comment type="function">
    <text evidence="6">One of the primary rRNA binding proteins, it binds specifically to the 5'-end of 16S ribosomal RNA.</text>
</comment>
<organism evidence="7 8">
    <name type="scientific">Sulfuracidifex tepidarius</name>
    <dbReference type="NCBI Taxonomy" id="1294262"/>
    <lineage>
        <taxon>Archaea</taxon>
        <taxon>Thermoproteota</taxon>
        <taxon>Thermoprotei</taxon>
        <taxon>Sulfolobales</taxon>
        <taxon>Sulfolobaceae</taxon>
        <taxon>Sulfuracidifex</taxon>
    </lineage>
</organism>
<keyword evidence="8" id="KW-1185">Reference proteome</keyword>
<dbReference type="InterPro" id="IPR012340">
    <property type="entry name" value="NA-bd_OB-fold"/>
</dbReference>
<evidence type="ECO:0000313" key="8">
    <source>
        <dbReference type="Proteomes" id="UP000322983"/>
    </source>
</evidence>
<dbReference type="Gene3D" id="2.40.50.1000">
    <property type="match status" value="1"/>
</dbReference>
<dbReference type="Pfam" id="PF00366">
    <property type="entry name" value="Ribosomal_S17"/>
    <property type="match status" value="1"/>
</dbReference>
<dbReference type="GO" id="GO:0006412">
    <property type="term" value="P:translation"/>
    <property type="evidence" value="ECO:0007669"/>
    <property type="project" value="UniProtKB-UniRule"/>
</dbReference>
<evidence type="ECO:0000256" key="3">
    <source>
        <dbReference type="ARBA" id="ARBA00022884"/>
    </source>
</evidence>
<dbReference type="Proteomes" id="UP000322983">
    <property type="component" value="Chromosome"/>
</dbReference>
<evidence type="ECO:0000256" key="5">
    <source>
        <dbReference type="ARBA" id="ARBA00023274"/>
    </source>
</evidence>
<dbReference type="STRING" id="1294262.GCA_001316085_00317"/>
<dbReference type="GO" id="GO:0003735">
    <property type="term" value="F:structural constituent of ribosome"/>
    <property type="evidence" value="ECO:0007669"/>
    <property type="project" value="UniProtKB-UniRule"/>
</dbReference>
<reference evidence="7 8" key="1">
    <citation type="journal article" date="2020" name="Int. J. Syst. Evol. Microbiol.">
        <title>Sulfuracidifex tepidarius gen. nov., sp. nov. and transfer of Sulfolobus metallicus Huber and Stetter 1992 to the genus Sulfuracidifex as Sulfuracidifex metallicus comb. nov.</title>
        <authorList>
            <person name="Itoh T."/>
            <person name="Miura T."/>
            <person name="Sakai H.D."/>
            <person name="Kato S."/>
            <person name="Ohkuma M."/>
            <person name="Takashina T."/>
        </authorList>
    </citation>
    <scope>NUCLEOTIDE SEQUENCE [LARGE SCALE GENOMIC DNA]</scope>
    <source>
        <strain evidence="7 8">IC-006</strain>
    </source>
</reference>
<dbReference type="RefSeq" id="WP_149528583.1">
    <property type="nucleotide sequence ID" value="NZ_AP018929.1"/>
</dbReference>
<proteinExistence type="inferred from homology"/>
<dbReference type="PANTHER" id="PTHR10744:SF9">
    <property type="entry name" value="40S RIBOSOMAL PROTEIN S11-RELATED"/>
    <property type="match status" value="1"/>
</dbReference>
<comment type="subunit">
    <text evidence="6">Part of the 30S ribosomal subunit.</text>
</comment>
<dbReference type="PANTHER" id="PTHR10744">
    <property type="entry name" value="40S RIBOSOMAL PROTEIN S11 FAMILY MEMBER"/>
    <property type="match status" value="1"/>
</dbReference>
<name>A0A510DVZ4_9CREN</name>
<protein>
    <recommendedName>
        <fullName evidence="6">Small ribosomal subunit protein uS17</fullName>
    </recommendedName>
</protein>